<dbReference type="AlphaFoldDB" id="A0A2T0KP89"/>
<comment type="caution">
    <text evidence="5">The sequence shown here is derived from an EMBL/GenBank/DDBJ whole genome shotgun (WGS) entry which is preliminary data.</text>
</comment>
<evidence type="ECO:0000256" key="1">
    <source>
        <dbReference type="ARBA" id="ARBA00023125"/>
    </source>
</evidence>
<name>A0A2T0KP89_9ACTN</name>
<keyword evidence="1" id="KW-0238">DNA-binding</keyword>
<organism evidence="5 6">
    <name type="scientific">Actinoplanes italicus</name>
    <dbReference type="NCBI Taxonomy" id="113567"/>
    <lineage>
        <taxon>Bacteria</taxon>
        <taxon>Bacillati</taxon>
        <taxon>Actinomycetota</taxon>
        <taxon>Actinomycetes</taxon>
        <taxon>Micromonosporales</taxon>
        <taxon>Micromonosporaceae</taxon>
        <taxon>Actinoplanes</taxon>
    </lineage>
</organism>
<evidence type="ECO:0000259" key="4">
    <source>
        <dbReference type="PROSITE" id="PS51737"/>
    </source>
</evidence>
<proteinExistence type="predicted"/>
<dbReference type="GO" id="GO:0003677">
    <property type="term" value="F:DNA binding"/>
    <property type="evidence" value="ECO:0007669"/>
    <property type="project" value="UniProtKB-KW"/>
</dbReference>
<keyword evidence="6" id="KW-1185">Reference proteome</keyword>
<evidence type="ECO:0000313" key="5">
    <source>
        <dbReference type="EMBL" id="PRX25548.1"/>
    </source>
</evidence>
<keyword evidence="3" id="KW-0175">Coiled coil</keyword>
<feature type="coiled-coil region" evidence="3">
    <location>
        <begin position="208"/>
        <end position="263"/>
    </location>
</feature>
<protein>
    <submittedName>
        <fullName evidence="5">Recombinase</fullName>
    </submittedName>
</protein>
<evidence type="ECO:0000256" key="2">
    <source>
        <dbReference type="ARBA" id="ARBA00023172"/>
    </source>
</evidence>
<dbReference type="RefSeq" id="WP_106315277.1">
    <property type="nucleotide sequence ID" value="NZ_BOMO01000024.1"/>
</dbReference>
<dbReference type="EMBL" id="PVMZ01000001">
    <property type="protein sequence ID" value="PRX25548.1"/>
    <property type="molecule type" value="Genomic_DNA"/>
</dbReference>
<dbReference type="InterPro" id="IPR011109">
    <property type="entry name" value="DNA_bind_recombinase_dom"/>
</dbReference>
<dbReference type="Gene3D" id="3.90.1750.20">
    <property type="entry name" value="Putative Large Serine Recombinase, Chain B, Domain 2"/>
    <property type="match status" value="1"/>
</dbReference>
<dbReference type="GO" id="GO:0000150">
    <property type="term" value="F:DNA strand exchange activity"/>
    <property type="evidence" value="ECO:0007669"/>
    <property type="project" value="InterPro"/>
</dbReference>
<sequence length="320" mass="35324">MRPYGYDKEDEIVDEEAAIIRELARRLLQEKESMRSCVADLRDRGVLTSAGNQWTQNSMKRIMVNPRLAGRKIQRGEVVPAPWKPILDIADHEALVALLDDPSRKQGPSSKDPKYLLSGGKLACGRELPDSDGDGTHLCGKTLYTQPSSAGTRGYVCRKASPSYGCGRLRIAAGPLEEEVTTRVLARLASPKVRERLATAVGVAAGGKESVEEAITAIKGRVSEAREEYVTRGISMATLKAIENRANTEIQQLNEQLEQQRRLKELPATTADGLAEWWVDAPLERRRDLIGLVLDKVIVKPASVRGSSGLDKDRLEFVWK</sequence>
<keyword evidence="2" id="KW-0233">DNA recombination</keyword>
<evidence type="ECO:0000256" key="3">
    <source>
        <dbReference type="SAM" id="Coils"/>
    </source>
</evidence>
<dbReference type="PROSITE" id="PS51737">
    <property type="entry name" value="RECOMBINASE_DNA_BIND"/>
    <property type="match status" value="1"/>
</dbReference>
<dbReference type="InterPro" id="IPR038109">
    <property type="entry name" value="DNA_bind_recomb_sf"/>
</dbReference>
<dbReference type="Proteomes" id="UP000239415">
    <property type="component" value="Unassembled WGS sequence"/>
</dbReference>
<gene>
    <name evidence="5" type="ORF">CLV67_101265</name>
</gene>
<feature type="domain" description="Recombinase" evidence="4">
    <location>
        <begin position="3"/>
        <end position="105"/>
    </location>
</feature>
<dbReference type="InterPro" id="IPR050639">
    <property type="entry name" value="SSR_resolvase"/>
</dbReference>
<accession>A0A2T0KP89</accession>
<dbReference type="Pfam" id="PF07508">
    <property type="entry name" value="Recombinase"/>
    <property type="match status" value="1"/>
</dbReference>
<evidence type="ECO:0000313" key="6">
    <source>
        <dbReference type="Proteomes" id="UP000239415"/>
    </source>
</evidence>
<dbReference type="PANTHER" id="PTHR30461:SF2">
    <property type="entry name" value="SERINE RECOMBINASE PINE-RELATED"/>
    <property type="match status" value="1"/>
</dbReference>
<dbReference type="PANTHER" id="PTHR30461">
    <property type="entry name" value="DNA-INVERTASE FROM LAMBDOID PROPHAGE"/>
    <property type="match status" value="1"/>
</dbReference>
<dbReference type="OrthoDB" id="4500247at2"/>
<reference evidence="5 6" key="1">
    <citation type="submission" date="2018-03" db="EMBL/GenBank/DDBJ databases">
        <title>Genomic Encyclopedia of Archaeal and Bacterial Type Strains, Phase II (KMG-II): from individual species to whole genera.</title>
        <authorList>
            <person name="Goeker M."/>
        </authorList>
    </citation>
    <scope>NUCLEOTIDE SEQUENCE [LARGE SCALE GENOMIC DNA]</scope>
    <source>
        <strain evidence="5 6">DSM 43146</strain>
    </source>
</reference>